<dbReference type="EMBL" id="PPCX01000010">
    <property type="protein sequence ID" value="PQL12213.1"/>
    <property type="molecule type" value="Genomic_DNA"/>
</dbReference>
<dbReference type="Pfam" id="PF07510">
    <property type="entry name" value="GmrSD_C"/>
    <property type="match status" value="1"/>
</dbReference>
<sequence>MYTGGSNMGIINSNLTKLGSFLGNEKLYIPEYQRGYSWEETQLDDFWLDLEQIYEENTHDEHFLGQVVIHKNKEDGKRYIIDGQQRISTTIIFLDILRTKFKEIAESTNNNDANDDSEDINAKYIGRISESKREQYLSMGGVDKEFFFEYVQKRGAIDYTDKKFDKKKLKPSNYNIFYASKFFSGKVNDFLEKNESNQYKALNKLYQALINQFILMTVETDDINEAYIIFESLNARGKALETADLLKNHILRMAQNDLPSATETWNTIIDNLDNIDPTKFIRYYWNSTKRFAREKDLFKALRTDITSQSDVNTLLANLRSLSKVCAAILHPDDNKDFDLTELNERLIEMQKLDASSYIPIIFALRLQNYSEEDINEVLKAIETLVVRNFVVSGLVANKYELVFAQIARSISDKTWPPNSDSASSKKPTKDDILKKLYSLMVSDEEFINNFRIFNSKKNAVIRYLLRKINNFDINETKIVDDSNRVHVEHILPKKINDEWINFNDEDHETYLWRLGNLTLLGQEYNNRAKNKGFDKKKEIYKKSEIKMTRDLVSIDDWTTFTIVKRQEDFAEIALKIWPRN</sequence>
<name>A0ABX5BXI1_9FIRM</name>
<gene>
    <name evidence="3" type="ORF">VRHSUH09_07300</name>
</gene>
<proteinExistence type="predicted"/>
<accession>A0ABX5BXI1</accession>
<protein>
    <submittedName>
        <fullName evidence="3">DUF262 domain-containing protein</fullName>
    </submittedName>
</protein>
<feature type="domain" description="GmrSD restriction endonucleases N-terminal" evidence="1">
    <location>
        <begin position="20"/>
        <end position="251"/>
    </location>
</feature>
<dbReference type="PANTHER" id="PTHR35149:SF2">
    <property type="entry name" value="DUF262 DOMAIN-CONTAINING PROTEIN"/>
    <property type="match status" value="1"/>
</dbReference>
<keyword evidence="4" id="KW-1185">Reference proteome</keyword>
<comment type="caution">
    <text evidence="3">The sequence shown here is derived from an EMBL/GenBank/DDBJ whole genome shotgun (WGS) entry which is preliminary data.</text>
</comment>
<dbReference type="Pfam" id="PF03235">
    <property type="entry name" value="GmrSD_N"/>
    <property type="match status" value="1"/>
</dbReference>
<dbReference type="Proteomes" id="UP000238774">
    <property type="component" value="Unassembled WGS sequence"/>
</dbReference>
<reference evidence="3 4" key="1">
    <citation type="submission" date="2018-01" db="EMBL/GenBank/DDBJ databases">
        <title>Draft genome sequences of clinical isolates and type strains of oral Veillonella including Veillonella infantum sp., nov.</title>
        <authorList>
            <person name="Mashima I."/>
            <person name="Liao Y.-C."/>
            <person name="Sabharwal A."/>
            <person name="Haase E.M."/>
            <person name="Nakazawa F."/>
            <person name="Scannapieco F.A."/>
        </authorList>
    </citation>
    <scope>NUCLEOTIDE SEQUENCE [LARGE SCALE GENOMIC DNA]</scope>
    <source>
        <strain evidence="3 4">JCM 15642</strain>
    </source>
</reference>
<evidence type="ECO:0000259" key="1">
    <source>
        <dbReference type="Pfam" id="PF03235"/>
    </source>
</evidence>
<evidence type="ECO:0000313" key="4">
    <source>
        <dbReference type="Proteomes" id="UP000238774"/>
    </source>
</evidence>
<organism evidence="3 4">
    <name type="scientific">Veillonella rogosae JCM 15642</name>
    <dbReference type="NCBI Taxonomy" id="1298595"/>
    <lineage>
        <taxon>Bacteria</taxon>
        <taxon>Bacillati</taxon>
        <taxon>Bacillota</taxon>
        <taxon>Negativicutes</taxon>
        <taxon>Veillonellales</taxon>
        <taxon>Veillonellaceae</taxon>
        <taxon>Veillonella</taxon>
    </lineage>
</organism>
<dbReference type="PANTHER" id="PTHR35149">
    <property type="entry name" value="SLL5132 PROTEIN"/>
    <property type="match status" value="1"/>
</dbReference>
<dbReference type="InterPro" id="IPR004919">
    <property type="entry name" value="GmrSD_N"/>
</dbReference>
<dbReference type="InterPro" id="IPR011089">
    <property type="entry name" value="GmrSD_C"/>
</dbReference>
<feature type="domain" description="GmrSD restriction endonucleases C-terminal" evidence="2">
    <location>
        <begin position="441"/>
        <end position="571"/>
    </location>
</feature>
<evidence type="ECO:0000259" key="2">
    <source>
        <dbReference type="Pfam" id="PF07510"/>
    </source>
</evidence>
<evidence type="ECO:0000313" key="3">
    <source>
        <dbReference type="EMBL" id="PQL12213.1"/>
    </source>
</evidence>